<evidence type="ECO:0000313" key="2">
    <source>
        <dbReference type="EMBL" id="ALH23195.1"/>
    </source>
</evidence>
<dbReference type="EMBL" id="KT820662">
    <property type="protein sequence ID" value="ALH23195.1"/>
    <property type="molecule type" value="Genomic_DNA"/>
</dbReference>
<organism evidence="2 3">
    <name type="scientific">Chrysochromulina ericina virus CeV-01B</name>
    <dbReference type="NCBI Taxonomy" id="3070830"/>
    <lineage>
        <taxon>Viruses</taxon>
        <taxon>Varidnaviria</taxon>
        <taxon>Bamfordvirae</taxon>
        <taxon>Nucleocytoviricota</taxon>
        <taxon>Megaviricetes</taxon>
        <taxon>Imitervirales</taxon>
        <taxon>Mesomimiviridae</taxon>
        <taxon>Tethysvirus</taxon>
        <taxon>Tethysvirus raunefjordenense</taxon>
    </lineage>
</organism>
<dbReference type="Proteomes" id="UP000203826">
    <property type="component" value="Segment"/>
</dbReference>
<protein>
    <submittedName>
        <fullName evidence="2">Uncharacterized protein</fullName>
    </submittedName>
</protein>
<sequence>MKLNSSMAFTYPYSKLLGARPCGKDPTPQPWVRIGADPNIPLYKNAPRESCGDIGKSCTPQLRFKDGDNDLVVSRKELRQANNRALDRKLKNNLPYVTPVTVSIFTNPKIGEMPGGGLGAQTPFRALMNAGDPASSVNKYAANLKTWQKNGLDPDPIYANPSNQVSSTTRSSNAAAVTMSGYMPRDTPSKLTAPGGGGQAAMWSGNPRWVYDGTDYVRFKKLQAKNRNFNDVSWGGDRNNASQVALSRVRR</sequence>
<accession>A0A0N9Q9H3</accession>
<evidence type="ECO:0000313" key="3">
    <source>
        <dbReference type="Proteomes" id="UP000203826"/>
    </source>
</evidence>
<evidence type="ECO:0000256" key="1">
    <source>
        <dbReference type="SAM" id="MobiDB-lite"/>
    </source>
</evidence>
<keyword evidence="3" id="KW-1185">Reference proteome</keyword>
<name>A0A0N9Q9H3_9VIRU</name>
<feature type="region of interest" description="Disordered" evidence="1">
    <location>
        <begin position="180"/>
        <end position="200"/>
    </location>
</feature>
<dbReference type="KEGG" id="vg:26049156"/>
<reference evidence="2 3" key="1">
    <citation type="journal article" date="2015" name="Genome Announc.">
        <title>The 474-Kilobase-Pair Complete Genome Sequence of CeV-01B, a Virus Infecting Haptolina (Chrysochromulina) ericina (Prymnesiophyceae).</title>
        <authorList>
            <person name="Gallot-Lavallee L."/>
            <person name="Pagarete A."/>
            <person name="Legendre M."/>
            <person name="Santini S."/>
            <person name="Sandaa R.A."/>
            <person name="Himmelbauer H."/>
            <person name="Ogata H."/>
            <person name="Bratbak G."/>
            <person name="Claverie J.M."/>
        </authorList>
    </citation>
    <scope>NUCLEOTIDE SEQUENCE [LARGE SCALE GENOMIC DNA]</scope>
    <source>
        <strain evidence="2">CeV-01B</strain>
    </source>
</reference>
<gene>
    <name evidence="2" type="ORF">ceV_289</name>
</gene>
<proteinExistence type="predicted"/>